<comment type="caution">
    <text evidence="2">The sequence shown here is derived from an EMBL/GenBank/DDBJ whole genome shotgun (WGS) entry which is preliminary data.</text>
</comment>
<name>A0A1L8WHN3_9ENTE</name>
<reference evidence="2 3" key="1">
    <citation type="submission" date="2014-12" db="EMBL/GenBank/DDBJ databases">
        <title>Draft genome sequences of 29 type strains of Enterococci.</title>
        <authorList>
            <person name="Zhong Z."/>
            <person name="Sun Z."/>
            <person name="Liu W."/>
            <person name="Zhang W."/>
            <person name="Zhang H."/>
        </authorList>
    </citation>
    <scope>NUCLEOTIDE SEQUENCE [LARGE SCALE GENOMIC DNA]</scope>
    <source>
        <strain evidence="2 3">DSM 15687</strain>
    </source>
</reference>
<accession>A0A1L8WHN3</accession>
<evidence type="ECO:0000313" key="2">
    <source>
        <dbReference type="EMBL" id="OJG80531.1"/>
    </source>
</evidence>
<sequence>MLADTATSQALQEAGDLVLKVSYKDHNFSVLISIWYKAKNLFDQASNPDTQKATQAVQALFTDKSYTKITATVNSDSIEEASSLVLKVILKDEIPLPLWSSLVEKAKKLLNETTDLRPSKNPDTQKAIKAVNALFTDTTYTKIAATATSESIQDARILARKVPTNDHNYSLLNNLLTKAATLLSQTTDLRPTSNPDTQKAIQAVNALFTDTTYTKLAATATVNIDTIDKTSNLLLKIPSWDHNFEVLFSLLLKAATLLNQTTDLRPTSNPDTQKAIKATNALFTDTTYTKLAATTTSKSIHKAFKLTQKVPSEDHNHALLLDILTKAQTLLLNS</sequence>
<evidence type="ECO:0000313" key="3">
    <source>
        <dbReference type="Proteomes" id="UP000182152"/>
    </source>
</evidence>
<dbReference type="Pfam" id="PF18449">
    <property type="entry name" value="Endotoxin_C2"/>
    <property type="match status" value="1"/>
</dbReference>
<dbReference type="RefSeq" id="WP_071855765.1">
    <property type="nucleotide sequence ID" value="NZ_JXLB01000014.1"/>
</dbReference>
<dbReference type="AlphaFoldDB" id="A0A1L8WHN3"/>
<dbReference type="InterPro" id="IPR054544">
    <property type="entry name" value="Pest_crys_Cry1Aa_dom-IV"/>
</dbReference>
<feature type="domain" description="Pesticidal crystal protein Cry1Aa" evidence="1">
    <location>
        <begin position="273"/>
        <end position="331"/>
    </location>
</feature>
<dbReference type="Proteomes" id="UP000182152">
    <property type="component" value="Unassembled WGS sequence"/>
</dbReference>
<keyword evidence="3" id="KW-1185">Reference proteome</keyword>
<evidence type="ECO:0000259" key="1">
    <source>
        <dbReference type="Pfam" id="PF18449"/>
    </source>
</evidence>
<organism evidence="2 3">
    <name type="scientific">Enterococcus ratti</name>
    <dbReference type="NCBI Taxonomy" id="150033"/>
    <lineage>
        <taxon>Bacteria</taxon>
        <taxon>Bacillati</taxon>
        <taxon>Bacillota</taxon>
        <taxon>Bacilli</taxon>
        <taxon>Lactobacillales</taxon>
        <taxon>Enterococcaceae</taxon>
        <taxon>Enterococcus</taxon>
    </lineage>
</organism>
<protein>
    <recommendedName>
        <fullName evidence="1">Pesticidal crystal protein Cry1Aa domain-containing protein</fullName>
    </recommendedName>
</protein>
<dbReference type="EMBL" id="JXLB01000014">
    <property type="protein sequence ID" value="OJG80531.1"/>
    <property type="molecule type" value="Genomic_DNA"/>
</dbReference>
<gene>
    <name evidence="2" type="ORF">RV14_GL000593</name>
</gene>
<proteinExistence type="predicted"/>